<dbReference type="VEuPathDB" id="MicrosporidiaDB:EHP00_1653"/>
<evidence type="ECO:0000313" key="4">
    <source>
        <dbReference type="Proteomes" id="UP000192758"/>
    </source>
</evidence>
<reference evidence="3 4" key="1">
    <citation type="journal article" date="2017" name="Environ. Microbiol.">
        <title>Decay of the glycolytic pathway and adaptation to intranuclear parasitism within Enterocytozoonidae microsporidia.</title>
        <authorList>
            <person name="Wiredu Boakye D."/>
            <person name="Jaroenlak P."/>
            <person name="Prachumwat A."/>
            <person name="Williams T.A."/>
            <person name="Bateman K.S."/>
            <person name="Itsathitphaisarn O."/>
            <person name="Sritunyalucksana K."/>
            <person name="Paszkiewicz K.H."/>
            <person name="Moore K.A."/>
            <person name="Stentiford G.D."/>
            <person name="Williams B.A."/>
        </authorList>
    </citation>
    <scope>NUCLEOTIDE SEQUENCE [LARGE SCALE GENOMIC DNA]</scope>
    <source>
        <strain evidence="3 4">TH1</strain>
    </source>
</reference>
<feature type="compositionally biased region" description="Basic and acidic residues" evidence="1">
    <location>
        <begin position="107"/>
        <end position="119"/>
    </location>
</feature>
<name>A0A1W0E802_9MICR</name>
<evidence type="ECO:0000256" key="1">
    <source>
        <dbReference type="SAM" id="MobiDB-lite"/>
    </source>
</evidence>
<keyword evidence="2" id="KW-1133">Transmembrane helix</keyword>
<feature type="region of interest" description="Disordered" evidence="1">
    <location>
        <begin position="77"/>
        <end position="119"/>
    </location>
</feature>
<evidence type="ECO:0000256" key="2">
    <source>
        <dbReference type="SAM" id="Phobius"/>
    </source>
</evidence>
<accession>A0A1W0E802</accession>
<keyword evidence="4" id="KW-1185">Reference proteome</keyword>
<dbReference type="AlphaFoldDB" id="A0A1W0E802"/>
<proteinExistence type="predicted"/>
<dbReference type="Proteomes" id="UP000192758">
    <property type="component" value="Unassembled WGS sequence"/>
</dbReference>
<feature type="compositionally biased region" description="Basic and acidic residues" evidence="1">
    <location>
        <begin position="85"/>
        <end position="96"/>
    </location>
</feature>
<feature type="transmembrane region" description="Helical" evidence="2">
    <location>
        <begin position="309"/>
        <end position="329"/>
    </location>
</feature>
<feature type="transmembrane region" description="Helical" evidence="2">
    <location>
        <begin position="162"/>
        <end position="182"/>
    </location>
</feature>
<keyword evidence="2" id="KW-0472">Membrane</keyword>
<dbReference type="OrthoDB" id="5376590at2759"/>
<dbReference type="EMBL" id="MNPJ01000010">
    <property type="protein sequence ID" value="OQS55358.1"/>
    <property type="molecule type" value="Genomic_DNA"/>
</dbReference>
<protein>
    <recommendedName>
        <fullName evidence="5">Man1/Src1 C-terminal domain-containing protein</fullName>
    </recommendedName>
</protein>
<evidence type="ECO:0000313" key="3">
    <source>
        <dbReference type="EMBL" id="OQS55358.1"/>
    </source>
</evidence>
<organism evidence="3 4">
    <name type="scientific">Ecytonucleospora hepatopenaei</name>
    <dbReference type="NCBI Taxonomy" id="646526"/>
    <lineage>
        <taxon>Eukaryota</taxon>
        <taxon>Fungi</taxon>
        <taxon>Fungi incertae sedis</taxon>
        <taxon>Microsporidia</taxon>
        <taxon>Enterocytozoonidae</taxon>
        <taxon>Ecytonucleospora</taxon>
    </lineage>
</organism>
<dbReference type="STRING" id="646526.A0A1W0E802"/>
<keyword evidence="2" id="KW-0812">Transmembrane</keyword>
<evidence type="ECO:0008006" key="5">
    <source>
        <dbReference type="Google" id="ProtNLM"/>
    </source>
</evidence>
<gene>
    <name evidence="3" type="ORF">EHP00_1653</name>
</gene>
<sequence length="429" mass="49998">MTAINKKDILNKEYDFKRLTKPQLREVMSMLNVENIPSLYVKKDELLSAYKEQVYDRLDDIDEETFTFKKKNFSKQNTFQQNKSTSEKITEKKKSVESLPNKNTQNGKEKKATERKPDVKNTIKKSVPEKFVYSEADKNVKNVGEKLKALKSAKRLCCLAKIIKILFMTSFLSLIIWLKFFIPYCSEENKRYCIPLPKNGHLIDSKLFCDRGFRKISSIIDYCVYDTRIEYNNRMKAAKIIKNLEYLKGEYKYGFKETAKIKAREIEADEVVLNILKESDLLLFQGAYVESLNTRVSIKLLIRFYIMKCIKGFLGIAFIVVFFKIVYYGRAQRNKNKAEAQANLPRILVGLNKQAVIAAKTTTISSLVYSNQLQDAFEIKDEVWVYIESMLKENSNIAFEYDENEQLRFKWVGILFSRSSSNVQLAENN</sequence>
<comment type="caution">
    <text evidence="3">The sequence shown here is derived from an EMBL/GenBank/DDBJ whole genome shotgun (WGS) entry which is preliminary data.</text>
</comment>